<organism evidence="1 2">
    <name type="scientific">Cellulomonas dongxiuzhuiae</name>
    <dbReference type="NCBI Taxonomy" id="2819979"/>
    <lineage>
        <taxon>Bacteria</taxon>
        <taxon>Bacillati</taxon>
        <taxon>Actinomycetota</taxon>
        <taxon>Actinomycetes</taxon>
        <taxon>Micrococcales</taxon>
        <taxon>Cellulomonadaceae</taxon>
        <taxon>Cellulomonas</taxon>
    </lineage>
</organism>
<name>A0ABX8GIU9_9CELL</name>
<gene>
    <name evidence="1" type="ORF">KKR89_16470</name>
</gene>
<dbReference type="EMBL" id="CP076023">
    <property type="protein sequence ID" value="QWC15830.1"/>
    <property type="molecule type" value="Genomic_DNA"/>
</dbReference>
<dbReference type="Proteomes" id="UP000679335">
    <property type="component" value="Chromosome"/>
</dbReference>
<protein>
    <recommendedName>
        <fullName evidence="3">Lipoprotein</fullName>
    </recommendedName>
</protein>
<evidence type="ECO:0000313" key="2">
    <source>
        <dbReference type="Proteomes" id="UP000679335"/>
    </source>
</evidence>
<accession>A0ABX8GIU9</accession>
<reference evidence="1 2" key="1">
    <citation type="submission" date="2021-05" db="EMBL/GenBank/DDBJ databases">
        <title>Novel species in genus Cellulomonas.</title>
        <authorList>
            <person name="Zhang G."/>
        </authorList>
    </citation>
    <scope>NUCLEOTIDE SEQUENCE [LARGE SCALE GENOMIC DNA]</scope>
    <source>
        <strain evidence="2">zg-ZUI157</strain>
    </source>
</reference>
<evidence type="ECO:0000313" key="1">
    <source>
        <dbReference type="EMBL" id="QWC15830.1"/>
    </source>
</evidence>
<keyword evidence="2" id="KW-1185">Reference proteome</keyword>
<proteinExistence type="predicted"/>
<evidence type="ECO:0008006" key="3">
    <source>
        <dbReference type="Google" id="ProtNLM"/>
    </source>
</evidence>
<sequence length="118" mass="12438">MQLYPYVLATGDLAEWDALSATTCEFCSNTRAEVERLQAAGQRSVGGVTVLSATGQDLGANGWYRATLSVAITPSEDIDKAGVVVDTNDGGTYTIDVAMTWSDGWTIDSAGIVETPVE</sequence>